<feature type="domain" description="wHTH-Hsp90 Na associated" evidence="1">
    <location>
        <begin position="588"/>
        <end position="639"/>
    </location>
</feature>
<dbReference type="GeneID" id="95536037"/>
<evidence type="ECO:0000313" key="3">
    <source>
        <dbReference type="Proteomes" id="UP000326041"/>
    </source>
</evidence>
<dbReference type="Pfam" id="PF24410">
    <property type="entry name" value="wHTH-HSP90_Na-assoc"/>
    <property type="match status" value="10"/>
</dbReference>
<organism evidence="2 3">
    <name type="scientific">Streptomyces prasinus</name>
    <dbReference type="NCBI Taxonomy" id="67345"/>
    <lineage>
        <taxon>Bacteria</taxon>
        <taxon>Bacillati</taxon>
        <taxon>Actinomycetota</taxon>
        <taxon>Actinomycetes</taxon>
        <taxon>Kitasatosporales</taxon>
        <taxon>Streptomycetaceae</taxon>
        <taxon>Streptomyces</taxon>
    </lineage>
</organism>
<gene>
    <name evidence="2" type="ORF">CP972_15985</name>
</gene>
<protein>
    <recommendedName>
        <fullName evidence="1">wHTH-Hsp90 Na associated domain-containing protein</fullName>
    </recommendedName>
</protein>
<name>A0ABX6AW19_9ACTN</name>
<dbReference type="RefSeq" id="WP_055605245.1">
    <property type="nucleotide sequence ID" value="NZ_CP023697.1"/>
</dbReference>
<feature type="domain" description="wHTH-Hsp90 Na associated" evidence="1">
    <location>
        <begin position="340"/>
        <end position="395"/>
    </location>
</feature>
<dbReference type="Proteomes" id="UP000326041">
    <property type="component" value="Chromosome"/>
</dbReference>
<accession>A0ABX6AW19</accession>
<keyword evidence="3" id="KW-1185">Reference proteome</keyword>
<feature type="domain" description="wHTH-Hsp90 Na associated" evidence="1">
    <location>
        <begin position="651"/>
        <end position="703"/>
    </location>
</feature>
<reference evidence="2 3" key="1">
    <citation type="submission" date="2017-09" db="EMBL/GenBank/DDBJ databases">
        <authorList>
            <person name="Lee N."/>
            <person name="Cho B.-K."/>
        </authorList>
    </citation>
    <scope>NUCLEOTIDE SEQUENCE [LARGE SCALE GENOMIC DNA]</scope>
    <source>
        <strain evidence="2 3">ATCC 13879</strain>
    </source>
</reference>
<dbReference type="InterPro" id="IPR056507">
    <property type="entry name" value="wHTH-HSP90_Na-assoc"/>
</dbReference>
<feature type="domain" description="wHTH-Hsp90 Na associated" evidence="1">
    <location>
        <begin position="530"/>
        <end position="583"/>
    </location>
</feature>
<proteinExistence type="predicted"/>
<feature type="domain" description="wHTH-Hsp90 Na associated" evidence="1">
    <location>
        <begin position="75"/>
        <end position="125"/>
    </location>
</feature>
<feature type="domain" description="wHTH-Hsp90 Na associated" evidence="1">
    <location>
        <begin position="406"/>
        <end position="457"/>
    </location>
</feature>
<feature type="domain" description="wHTH-Hsp90 Na associated" evidence="1">
    <location>
        <begin position="471"/>
        <end position="520"/>
    </location>
</feature>
<dbReference type="EMBL" id="CP023697">
    <property type="protein sequence ID" value="QEV06950.1"/>
    <property type="molecule type" value="Genomic_DNA"/>
</dbReference>
<feature type="domain" description="wHTH-Hsp90 Na associated" evidence="1">
    <location>
        <begin position="279"/>
        <end position="329"/>
    </location>
</feature>
<evidence type="ECO:0000259" key="1">
    <source>
        <dbReference type="Pfam" id="PF24410"/>
    </source>
</evidence>
<sequence length="777" mass="83825">MPNTPIPLDDHDRRITSHELNARAPWLDPAQPVTLGHVLRAAGRGGDPGAISSRLAELGYRVPSPEQMDTLVGNELVLLSRHTNGYPPWLLPGDTACPRGHVLEAARKVDRRPADVAARLAELGHPAPAPDSFPEQVDHEDCYLVRVPDDGGGGERWISDDAPVPLGHVLEKLRRAGRLSKDPEGAVSAIASARERLTRLGYPIAPELAEVTADDLVLISRGLDGAPPWLPDQDEPVPLHHVLRFAQARDRDPNEVLARLRRLGFHRLPRGPLVGSVSREEAGLLGHTWGGSSWLAQDDPDWFPHLVAVAVDTGKTPAEVADRLRALGYPLPEQELPPAVSESDLALVSSRYVLDAPGFWLSRTDPVPVGHILHSAHVRGTDVASVLTRLAELGHTRLPDVPDRHVTDDDLRLISRHGDGGTPVLGDTVPYGRLLRAAADSGTGPRDAADRYRELGYTDILLPDGPLPESVTEGDADLVTTDTGWLAPHEPVPLPHVVRRAHAEGTGPAGIARRLRALGYRDVPAPLPDTPHPGDLIMISRNAEPGNPDIPSTGVEARHVVRAAALAKVGPHEVAARLVSLGYTLEFTPHPDDAVITSEHADGRAPWVWRTDLGRVLLAAKVLGRTPEEINDRCEELGYGRHELPDAGGFEEDDVLLLSEELNGRRPWLSPGSTASPRHVLRAAQATGRSPREIGERLTRLGHTAHVPPALDARDSGLVEVVPDLRRPAGVAEILAVVRRTGASPAEVAARLRELDVEIPDLAYPARRPAPTPALLP</sequence>
<feature type="domain" description="wHTH-Hsp90 Na associated" evidence="1">
    <location>
        <begin position="211"/>
        <end position="265"/>
    </location>
</feature>
<evidence type="ECO:0000313" key="2">
    <source>
        <dbReference type="EMBL" id="QEV06950.1"/>
    </source>
</evidence>
<feature type="domain" description="wHTH-Hsp90 Na associated" evidence="1">
    <location>
        <begin position="7"/>
        <end position="60"/>
    </location>
</feature>